<evidence type="ECO:0000256" key="1">
    <source>
        <dbReference type="SAM" id="MobiDB-lite"/>
    </source>
</evidence>
<dbReference type="InterPro" id="IPR002625">
    <property type="entry name" value="Smr_dom"/>
</dbReference>
<dbReference type="Pfam" id="PF08590">
    <property type="entry name" value="DUF1771"/>
    <property type="match status" value="1"/>
</dbReference>
<dbReference type="Pfam" id="PF07145">
    <property type="entry name" value="PAM2"/>
    <property type="match status" value="1"/>
</dbReference>
<feature type="compositionally biased region" description="Polar residues" evidence="1">
    <location>
        <begin position="344"/>
        <end position="356"/>
    </location>
</feature>
<dbReference type="InterPro" id="IPR041806">
    <property type="entry name" value="CID5/6/7_CUE"/>
</dbReference>
<dbReference type="Gene3D" id="3.30.1370.110">
    <property type="match status" value="1"/>
</dbReference>
<dbReference type="SMART" id="SM01162">
    <property type="entry name" value="DUF1771"/>
    <property type="match status" value="1"/>
</dbReference>
<dbReference type="InterPro" id="IPR013899">
    <property type="entry name" value="DUF1771"/>
</dbReference>
<dbReference type="InterPro" id="IPR009818">
    <property type="entry name" value="PAM2_motif"/>
</dbReference>
<dbReference type="PANTHER" id="PTHR46651">
    <property type="entry name" value="POLYADENYLATE-BINDING PROTEIN-INTERACTING PROTEIN 7"/>
    <property type="match status" value="1"/>
</dbReference>
<feature type="region of interest" description="Disordered" evidence="1">
    <location>
        <begin position="312"/>
        <end position="362"/>
    </location>
</feature>
<keyword evidence="4" id="KW-1185">Reference proteome</keyword>
<feature type="domain" description="Smr" evidence="2">
    <location>
        <begin position="454"/>
        <end position="534"/>
    </location>
</feature>
<feature type="compositionally biased region" description="Low complexity" evidence="1">
    <location>
        <begin position="319"/>
        <end position="339"/>
    </location>
</feature>
<evidence type="ECO:0000313" key="4">
    <source>
        <dbReference type="Proteomes" id="UP000017836"/>
    </source>
</evidence>
<reference evidence="4" key="1">
    <citation type="journal article" date="2013" name="Science">
        <title>The Amborella genome and the evolution of flowering plants.</title>
        <authorList>
            <consortium name="Amborella Genome Project"/>
        </authorList>
    </citation>
    <scope>NUCLEOTIDE SEQUENCE [LARGE SCALE GENOMIC DNA]</scope>
</reference>
<name>W1PUD9_AMBTC</name>
<protein>
    <recommendedName>
        <fullName evidence="2">Smr domain-containing protein</fullName>
    </recommendedName>
</protein>
<proteinExistence type="predicted"/>
<dbReference type="eggNOG" id="KOG2401">
    <property type="taxonomic scope" value="Eukaryota"/>
</dbReference>
<dbReference type="EMBL" id="KI392710">
    <property type="protein sequence ID" value="ERN11311.1"/>
    <property type="molecule type" value="Genomic_DNA"/>
</dbReference>
<sequence>MNLSIQGLPTKKDSKPDSVIKKPSLNPNAAEFVPSFLRAPSQSADTPGLSRANIPGNSGEELQGHGNLSVANLSLNDAFETPRSSSIGSLGGAGHLLGKIQNIAAHPRDEINERLRFSMPALMEDRGSDGFVVPNLWEKRFMSQDSNLNKGREGQLYSGDPSAGFLSEFLGEQPLLDDGDINPVEFLATQFPGFAVESLADVYYANGGDLSLTIEMLAQLELQVDGGLNQNLTPKTMSAPNLSSLDFPALPVPEAQNGLSRYTGDDLHQASNAYQSDDREGFLYGRPNFSSASRSGIDFAAAVRKLATPDSGQWKYERNGSVGRSVGSSRSSQLSVSSLGGNGRSVTGDRSQNYSPARSAPLAPWLETGDTVAKMYSDLREEARDHARLRNAYFEQARDAYLIGNKALAKELSLKGQWHNMKMKAAHGKAKDAIFQQRNPSPSESHTRAQERLIDLHGLHVNEAIHLLKHELAIIRNTARTASRRLQVLILVGTGHHTKGSRPARLPIAVERYLIEEEGLDYSEPQPGLLRVVV</sequence>
<evidence type="ECO:0000313" key="3">
    <source>
        <dbReference type="EMBL" id="ERN11311.1"/>
    </source>
</evidence>
<dbReference type="InterPro" id="IPR053242">
    <property type="entry name" value="PAM2-like_domain"/>
</dbReference>
<feature type="region of interest" description="Disordered" evidence="1">
    <location>
        <begin position="1"/>
        <end position="25"/>
    </location>
</feature>
<organism evidence="3 4">
    <name type="scientific">Amborella trichopoda</name>
    <dbReference type="NCBI Taxonomy" id="13333"/>
    <lineage>
        <taxon>Eukaryota</taxon>
        <taxon>Viridiplantae</taxon>
        <taxon>Streptophyta</taxon>
        <taxon>Embryophyta</taxon>
        <taxon>Tracheophyta</taxon>
        <taxon>Spermatophyta</taxon>
        <taxon>Magnoliopsida</taxon>
        <taxon>Amborellales</taxon>
        <taxon>Amborellaceae</taxon>
        <taxon>Amborella</taxon>
    </lineage>
</organism>
<accession>W1PUD9</accession>
<feature type="compositionally biased region" description="Basic and acidic residues" evidence="1">
    <location>
        <begin position="10"/>
        <end position="20"/>
    </location>
</feature>
<dbReference type="CDD" id="cd14371">
    <property type="entry name" value="CUE_CID7_like"/>
    <property type="match status" value="1"/>
</dbReference>
<dbReference type="Gramene" id="ERN11311">
    <property type="protein sequence ID" value="ERN11311"/>
    <property type="gene ID" value="AMTR_s00024p00246600"/>
</dbReference>
<dbReference type="SUPFAM" id="SSF160443">
    <property type="entry name" value="SMR domain-like"/>
    <property type="match status" value="1"/>
</dbReference>
<feature type="region of interest" description="Disordered" evidence="1">
    <location>
        <begin position="39"/>
        <end position="65"/>
    </location>
</feature>
<dbReference type="HOGENOM" id="CLU_040596_0_0_1"/>
<dbReference type="Proteomes" id="UP000017836">
    <property type="component" value="Unassembled WGS sequence"/>
</dbReference>
<dbReference type="SMART" id="SM00463">
    <property type="entry name" value="SMR"/>
    <property type="match status" value="1"/>
</dbReference>
<dbReference type="InterPro" id="IPR036063">
    <property type="entry name" value="Smr_dom_sf"/>
</dbReference>
<dbReference type="PROSITE" id="PS50828">
    <property type="entry name" value="SMR"/>
    <property type="match status" value="1"/>
</dbReference>
<dbReference type="OMA" id="HPRDEIN"/>
<dbReference type="PANTHER" id="PTHR46651:SF1">
    <property type="entry name" value="SMALL MUTS RELATED FAMILY PROTEIN"/>
    <property type="match status" value="1"/>
</dbReference>
<evidence type="ECO:0000259" key="2">
    <source>
        <dbReference type="PROSITE" id="PS50828"/>
    </source>
</evidence>
<dbReference type="STRING" id="13333.W1PUD9"/>
<gene>
    <name evidence="3" type="ORF">AMTR_s00024p00246600</name>
</gene>
<dbReference type="AlphaFoldDB" id="W1PUD9"/>